<name>A0A101M4F1_PICGL</name>
<keyword evidence="1" id="KW-0812">Transmembrane</keyword>
<geneLocation type="mitochondrion" evidence="2"/>
<organism evidence="2">
    <name type="scientific">Picea glauca</name>
    <name type="common">White spruce</name>
    <name type="synonym">Pinus glauca</name>
    <dbReference type="NCBI Taxonomy" id="3330"/>
    <lineage>
        <taxon>Eukaryota</taxon>
        <taxon>Viridiplantae</taxon>
        <taxon>Streptophyta</taxon>
        <taxon>Embryophyta</taxon>
        <taxon>Tracheophyta</taxon>
        <taxon>Spermatophyta</taxon>
        <taxon>Pinopsida</taxon>
        <taxon>Pinidae</taxon>
        <taxon>Conifers I</taxon>
        <taxon>Pinales</taxon>
        <taxon>Pinaceae</taxon>
        <taxon>Picea</taxon>
    </lineage>
</organism>
<dbReference type="AlphaFoldDB" id="A0A101M4F1"/>
<feature type="transmembrane region" description="Helical" evidence="1">
    <location>
        <begin position="57"/>
        <end position="75"/>
    </location>
</feature>
<proteinExistence type="predicted"/>
<comment type="caution">
    <text evidence="2">The sequence shown here is derived from an EMBL/GenBank/DDBJ whole genome shotgun (WGS) entry which is preliminary data.</text>
</comment>
<dbReference type="EMBL" id="LKAM01000001">
    <property type="protein sequence ID" value="KUM50744.1"/>
    <property type="molecule type" value="Genomic_DNA"/>
</dbReference>
<protein>
    <submittedName>
        <fullName evidence="2">Uncharacterized protein</fullName>
    </submittedName>
</protein>
<reference evidence="2" key="1">
    <citation type="journal article" date="2015" name="Genome Biol. Evol.">
        <title>Organellar Genomes of White Spruce (Picea glauca): Assembly and Annotation.</title>
        <authorList>
            <person name="Jackman S.D."/>
            <person name="Warren R.L."/>
            <person name="Gibb E.A."/>
            <person name="Vandervalk B.P."/>
            <person name="Mohamadi H."/>
            <person name="Chu J."/>
            <person name="Raymond A."/>
            <person name="Pleasance S."/>
            <person name="Coope R."/>
            <person name="Wildung M.R."/>
            <person name="Ritland C.E."/>
            <person name="Bousquet J."/>
            <person name="Jones S.J."/>
            <person name="Bohlmann J."/>
            <person name="Birol I."/>
        </authorList>
    </citation>
    <scope>NUCLEOTIDE SEQUENCE [LARGE SCALE GENOMIC DNA]</scope>
    <source>
        <tissue evidence="2">Flushing bud</tissue>
    </source>
</reference>
<evidence type="ECO:0000256" key="1">
    <source>
        <dbReference type="SAM" id="Phobius"/>
    </source>
</evidence>
<evidence type="ECO:0000313" key="2">
    <source>
        <dbReference type="EMBL" id="KUM50744.1"/>
    </source>
</evidence>
<keyword evidence="2" id="KW-0496">Mitochondrion</keyword>
<sequence length="97" mass="11557">MSYAQLPKGLFCVEESNCLVILSIYCFVLRAQPRYELLFPNNYYNPKNWDVYNTYPLYHPLITIIYIHIYTYIYIGITRMYILSPVGYNGPAERLEQ</sequence>
<keyword evidence="1" id="KW-0472">Membrane</keyword>
<gene>
    <name evidence="2" type="ORF">ABT39_MTgene588</name>
</gene>
<accession>A0A101M4F1</accession>
<keyword evidence="1" id="KW-1133">Transmembrane helix</keyword>